<sequence>MVKALQQGPWFINGYFLSVQRWEANFVASEAKPLFTAIWLELPQLSTEFYDSLILQRIGNTIGKLLKVDACTSATHRGRYARLCVEIPMNTTVKSFIFIGSHKQDICYEDEKFLCKNCGRLGHVAPQCHYTINKQGAKEPVIPTIPGEIQKQDQETNGRRLEDSLICQDKKEAYSIFYNSHSYSKCPRYTTDTLVIVIRNMKHEYEKMKS</sequence>
<name>A0AC58TIE4_TOBAC</name>
<accession>A0AC58TIE4</accession>
<reference evidence="1" key="1">
    <citation type="journal article" date="2014" name="Nat. Commun.">
        <title>The tobacco genome sequence and its comparison with those of tomato and potato.</title>
        <authorList>
            <person name="Sierro N."/>
            <person name="Battey J.N."/>
            <person name="Ouadi S."/>
            <person name="Bakaher N."/>
            <person name="Bovet L."/>
            <person name="Willig A."/>
            <person name="Goepfert S."/>
            <person name="Peitsch M.C."/>
            <person name="Ivanov N.V."/>
        </authorList>
    </citation>
    <scope>NUCLEOTIDE SEQUENCE [LARGE SCALE GENOMIC DNA]</scope>
</reference>
<dbReference type="RefSeq" id="XP_075097003.1">
    <property type="nucleotide sequence ID" value="XM_075240902.1"/>
</dbReference>
<reference evidence="2" key="2">
    <citation type="submission" date="2025-08" db="UniProtKB">
        <authorList>
            <consortium name="RefSeq"/>
        </authorList>
    </citation>
    <scope>IDENTIFICATION</scope>
    <source>
        <tissue evidence="2">Leaf</tissue>
    </source>
</reference>
<protein>
    <submittedName>
        <fullName evidence="2">Uncharacterized protein LOC142174744</fullName>
    </submittedName>
</protein>
<organism evidence="1 2">
    <name type="scientific">Nicotiana tabacum</name>
    <name type="common">Common tobacco</name>
    <dbReference type="NCBI Taxonomy" id="4097"/>
    <lineage>
        <taxon>Eukaryota</taxon>
        <taxon>Viridiplantae</taxon>
        <taxon>Streptophyta</taxon>
        <taxon>Embryophyta</taxon>
        <taxon>Tracheophyta</taxon>
        <taxon>Spermatophyta</taxon>
        <taxon>Magnoliopsida</taxon>
        <taxon>eudicotyledons</taxon>
        <taxon>Gunneridae</taxon>
        <taxon>Pentapetalae</taxon>
        <taxon>asterids</taxon>
        <taxon>lamiids</taxon>
        <taxon>Solanales</taxon>
        <taxon>Solanaceae</taxon>
        <taxon>Nicotianoideae</taxon>
        <taxon>Nicotianeae</taxon>
        <taxon>Nicotiana</taxon>
    </lineage>
</organism>
<keyword evidence="1" id="KW-1185">Reference proteome</keyword>
<proteinExistence type="predicted"/>
<evidence type="ECO:0000313" key="2">
    <source>
        <dbReference type="RefSeq" id="XP_075097003.1"/>
    </source>
</evidence>
<gene>
    <name evidence="2" type="primary">LOC142174744</name>
</gene>
<dbReference type="Proteomes" id="UP000790787">
    <property type="component" value="Chromosome 20"/>
</dbReference>
<evidence type="ECO:0000313" key="1">
    <source>
        <dbReference type="Proteomes" id="UP000790787"/>
    </source>
</evidence>